<dbReference type="OrthoDB" id="18320at2759"/>
<dbReference type="InterPro" id="IPR011012">
    <property type="entry name" value="Longin-like_dom_sf"/>
</dbReference>
<sequence length="159" mass="18024">MAPSLQVLGVGYISPQNQPILIRYFSGKKKDGLKFHYIAHTSLDVFEERKCYLGLLYAMDDFAVYGYITPLRVKIVLTIALTDNLVRDADVTMIFRALHMAYYHALANPFLRLDAPYDAVVDHTALLVQSKTQWKGFRRRVDEVARACGVNVPPDGEET</sequence>
<keyword evidence="4" id="KW-1185">Reference proteome</keyword>
<dbReference type="InterPro" id="IPR006722">
    <property type="entry name" value="Sedlin"/>
</dbReference>
<dbReference type="FunCoup" id="A0A0H2S717">
    <property type="interactions" value="38"/>
</dbReference>
<evidence type="ECO:0000256" key="2">
    <source>
        <dbReference type="ARBA" id="ARBA00024408"/>
    </source>
</evidence>
<dbReference type="AlphaFoldDB" id="A0A0H2S717"/>
<dbReference type="STRING" id="27342.A0A0H2S717"/>
<evidence type="ECO:0000256" key="1">
    <source>
        <dbReference type="ARBA" id="ARBA00006626"/>
    </source>
</evidence>
<comment type="similarity">
    <text evidence="1">Belongs to the TRAPP small subunits family. Sedlin subfamily.</text>
</comment>
<gene>
    <name evidence="3" type="ORF">SCHPADRAFT_912467</name>
</gene>
<dbReference type="Gene3D" id="3.30.450.70">
    <property type="match status" value="1"/>
</dbReference>
<organism evidence="3 4">
    <name type="scientific">Schizopora paradoxa</name>
    <dbReference type="NCBI Taxonomy" id="27342"/>
    <lineage>
        <taxon>Eukaryota</taxon>
        <taxon>Fungi</taxon>
        <taxon>Dikarya</taxon>
        <taxon>Basidiomycota</taxon>
        <taxon>Agaricomycotina</taxon>
        <taxon>Agaricomycetes</taxon>
        <taxon>Hymenochaetales</taxon>
        <taxon>Schizoporaceae</taxon>
        <taxon>Schizopora</taxon>
    </lineage>
</organism>
<dbReference type="CDD" id="cd14854">
    <property type="entry name" value="TRAPPC2L"/>
    <property type="match status" value="1"/>
</dbReference>
<dbReference type="SUPFAM" id="SSF64356">
    <property type="entry name" value="SNARE-like"/>
    <property type="match status" value="1"/>
</dbReference>
<name>A0A0H2S717_9AGAM</name>
<dbReference type="Pfam" id="PF04628">
    <property type="entry name" value="Sedlin_N"/>
    <property type="match status" value="1"/>
</dbReference>
<evidence type="ECO:0000313" key="4">
    <source>
        <dbReference type="Proteomes" id="UP000053477"/>
    </source>
</evidence>
<dbReference type="GO" id="GO:0005737">
    <property type="term" value="C:cytoplasm"/>
    <property type="evidence" value="ECO:0007669"/>
    <property type="project" value="GOC"/>
</dbReference>
<accession>A0A0H2S717</accession>
<dbReference type="PANTHER" id="PTHR12403">
    <property type="entry name" value="TRAFFICKING PROTEIN PARTICLE COMPLEX SUBUNIT 2"/>
    <property type="match status" value="1"/>
</dbReference>
<proteinExistence type="inferred from homology"/>
<protein>
    <recommendedName>
        <fullName evidence="2">Trafficking protein particle complex subunit 2-like protein</fullName>
    </recommendedName>
</protein>
<evidence type="ECO:0000313" key="3">
    <source>
        <dbReference type="EMBL" id="KLO19769.1"/>
    </source>
</evidence>
<reference evidence="3 4" key="1">
    <citation type="submission" date="2015-04" db="EMBL/GenBank/DDBJ databases">
        <title>Complete genome sequence of Schizopora paradoxa KUC8140, a cosmopolitan wood degrader in East Asia.</title>
        <authorList>
            <consortium name="DOE Joint Genome Institute"/>
            <person name="Min B."/>
            <person name="Park H."/>
            <person name="Jang Y."/>
            <person name="Kim J.-J."/>
            <person name="Kim K.H."/>
            <person name="Pangilinan J."/>
            <person name="Lipzen A."/>
            <person name="Riley R."/>
            <person name="Grigoriev I.V."/>
            <person name="Spatafora J.W."/>
            <person name="Choi I.-G."/>
        </authorList>
    </citation>
    <scope>NUCLEOTIDE SEQUENCE [LARGE SCALE GENOMIC DNA]</scope>
    <source>
        <strain evidence="3 4">KUC8140</strain>
    </source>
</reference>
<dbReference type="InterPro" id="IPR044760">
    <property type="entry name" value="TRAPPC2L"/>
</dbReference>
<dbReference type="GO" id="GO:0006888">
    <property type="term" value="P:endoplasmic reticulum to Golgi vesicle-mediated transport"/>
    <property type="evidence" value="ECO:0007669"/>
    <property type="project" value="InterPro"/>
</dbReference>
<dbReference type="EMBL" id="KQ085884">
    <property type="protein sequence ID" value="KLO19769.1"/>
    <property type="molecule type" value="Genomic_DNA"/>
</dbReference>
<dbReference type="InParanoid" id="A0A0H2S717"/>
<dbReference type="Proteomes" id="UP000053477">
    <property type="component" value="Unassembled WGS sequence"/>
</dbReference>